<reference evidence="3" key="1">
    <citation type="submission" date="2018-05" db="EMBL/GenBank/DDBJ databases">
        <title>Genome Sequencing of selected type strains of the family Eggerthellaceae.</title>
        <authorList>
            <person name="Danylec N."/>
            <person name="Stoll D.A."/>
            <person name="Doetsch A."/>
            <person name="Huch M."/>
        </authorList>
    </citation>
    <scope>NUCLEOTIDE SEQUENCE [LARGE SCALE GENOMIC DNA]</scope>
    <source>
        <strain evidence="3">DSM 16106</strain>
    </source>
</reference>
<proteinExistence type="predicted"/>
<gene>
    <name evidence="2" type="ORF">DMP08_03015</name>
</gene>
<accession>A0A3N0BIS9</accession>
<keyword evidence="1" id="KW-0472">Membrane</keyword>
<comment type="caution">
    <text evidence="2">The sequence shown here is derived from an EMBL/GenBank/DDBJ whole genome shotgun (WGS) entry which is preliminary data.</text>
</comment>
<keyword evidence="1" id="KW-1133">Transmembrane helix</keyword>
<dbReference type="Proteomes" id="UP000278632">
    <property type="component" value="Unassembled WGS sequence"/>
</dbReference>
<evidence type="ECO:0000313" key="3">
    <source>
        <dbReference type="Proteomes" id="UP000278632"/>
    </source>
</evidence>
<evidence type="ECO:0000256" key="1">
    <source>
        <dbReference type="SAM" id="Phobius"/>
    </source>
</evidence>
<sequence length="63" mass="6795">MSSNGTAALHGFVPNVALGSIFFDLAFARPGKTIVRRLFSGTNALRARAMRNIEGKTVQKSDE</sequence>
<keyword evidence="1" id="KW-0812">Transmembrane</keyword>
<name>A0A3N0BIS9_9ACTN</name>
<feature type="transmembrane region" description="Helical" evidence="1">
    <location>
        <begin position="6"/>
        <end position="27"/>
    </location>
</feature>
<keyword evidence="3" id="KW-1185">Reference proteome</keyword>
<protein>
    <submittedName>
        <fullName evidence="2">Uncharacterized protein</fullName>
    </submittedName>
</protein>
<dbReference type="EMBL" id="QICD01000003">
    <property type="protein sequence ID" value="RNL48141.1"/>
    <property type="molecule type" value="Genomic_DNA"/>
</dbReference>
<organism evidence="2 3">
    <name type="scientific">Paraeggerthella hongkongensis</name>
    <dbReference type="NCBI Taxonomy" id="230658"/>
    <lineage>
        <taxon>Bacteria</taxon>
        <taxon>Bacillati</taxon>
        <taxon>Actinomycetota</taxon>
        <taxon>Coriobacteriia</taxon>
        <taxon>Eggerthellales</taxon>
        <taxon>Eggerthellaceae</taxon>
        <taxon>Paraeggerthella</taxon>
    </lineage>
</organism>
<evidence type="ECO:0000313" key="2">
    <source>
        <dbReference type="EMBL" id="RNL48141.1"/>
    </source>
</evidence>
<dbReference type="AlphaFoldDB" id="A0A3N0BIS9"/>